<gene>
    <name evidence="5" type="ORF">DSCW_13460</name>
</gene>
<dbReference type="Gene3D" id="3.40.50.150">
    <property type="entry name" value="Vaccinia Virus protein VP39"/>
    <property type="match status" value="1"/>
</dbReference>
<keyword evidence="3 5" id="KW-0808">Transferase</keyword>
<organism evidence="5 6">
    <name type="scientific">Desulfosarcina widdelii</name>
    <dbReference type="NCBI Taxonomy" id="947919"/>
    <lineage>
        <taxon>Bacteria</taxon>
        <taxon>Pseudomonadati</taxon>
        <taxon>Thermodesulfobacteriota</taxon>
        <taxon>Desulfobacteria</taxon>
        <taxon>Desulfobacterales</taxon>
        <taxon>Desulfosarcinaceae</taxon>
        <taxon>Desulfosarcina</taxon>
    </lineage>
</organism>
<dbReference type="GO" id="GO:0008168">
    <property type="term" value="F:methyltransferase activity"/>
    <property type="evidence" value="ECO:0007669"/>
    <property type="project" value="UniProtKB-UniRule"/>
</dbReference>
<evidence type="ECO:0000313" key="6">
    <source>
        <dbReference type="Proteomes" id="UP000427769"/>
    </source>
</evidence>
<keyword evidence="4" id="KW-0949">S-adenosyl-L-methionine</keyword>
<comment type="similarity">
    <text evidence="1 4">Belongs to the UPF0677 family.</text>
</comment>
<protein>
    <recommendedName>
        <fullName evidence="4">S-adenosyl-L-methionine-dependent methyltransferase</fullName>
        <ecNumber evidence="4">2.1.1.-</ecNumber>
    </recommendedName>
</protein>
<dbReference type="EMBL" id="AP021875">
    <property type="protein sequence ID" value="BBO73929.1"/>
    <property type="molecule type" value="Genomic_DNA"/>
</dbReference>
<dbReference type="Pfam" id="PF04072">
    <property type="entry name" value="LCM"/>
    <property type="match status" value="1"/>
</dbReference>
<evidence type="ECO:0000313" key="5">
    <source>
        <dbReference type="EMBL" id="BBO73929.1"/>
    </source>
</evidence>
<evidence type="ECO:0000256" key="3">
    <source>
        <dbReference type="ARBA" id="ARBA00022679"/>
    </source>
</evidence>
<dbReference type="KEGG" id="dwd:DSCW_13460"/>
<dbReference type="PANTHER" id="PTHR43619">
    <property type="entry name" value="S-ADENOSYL-L-METHIONINE-DEPENDENT METHYLTRANSFERASE YKTD-RELATED"/>
    <property type="match status" value="1"/>
</dbReference>
<evidence type="ECO:0000256" key="2">
    <source>
        <dbReference type="ARBA" id="ARBA00022603"/>
    </source>
</evidence>
<dbReference type="GO" id="GO:0032259">
    <property type="term" value="P:methylation"/>
    <property type="evidence" value="ECO:0007669"/>
    <property type="project" value="UniProtKB-KW"/>
</dbReference>
<dbReference type="SUPFAM" id="SSF53335">
    <property type="entry name" value="S-adenosyl-L-methionine-dependent methyltransferases"/>
    <property type="match status" value="1"/>
</dbReference>
<dbReference type="NCBIfam" id="TIGR00027">
    <property type="entry name" value="mthyl_TIGR00027"/>
    <property type="match status" value="1"/>
</dbReference>
<evidence type="ECO:0000256" key="4">
    <source>
        <dbReference type="RuleBase" id="RU362030"/>
    </source>
</evidence>
<dbReference type="EC" id="2.1.1.-" evidence="4"/>
<dbReference type="OrthoDB" id="9806164at2"/>
<evidence type="ECO:0000256" key="1">
    <source>
        <dbReference type="ARBA" id="ARBA00008138"/>
    </source>
</evidence>
<keyword evidence="6" id="KW-1185">Reference proteome</keyword>
<dbReference type="InterPro" id="IPR029063">
    <property type="entry name" value="SAM-dependent_MTases_sf"/>
</dbReference>
<name>A0A5K7Z119_9BACT</name>
<accession>A0A5K7Z119</accession>
<sequence>MRKRDPRKMALQIAGLRANETHLRENERVFEDPYAEYFFPEEVRKMARNIDWVKAERAKYEAIMPGVNGALVARIRYIDERVSDAVRSGFGQMVVIGAGYDTRAYRIRGISEKFKVYEVDHPVTQRVKTEVIREIFGDLPAHVAYVPMVFGEDRFDEKLFEAGYDSMQKTLFVAEGLLMYIPPPAVDGLLMFIRSNSAAGSSLVADVFDTTVVDGTSPLKEAQVLRSFVATEGSPLRFGIPDGTVETFFKQRGFKTVRMTTPAQCKKSYFSAASRDRNVSPMFQFVYAAT</sequence>
<dbReference type="InterPro" id="IPR011610">
    <property type="entry name" value="SAM_mthyl_Trfase_ML2640-like"/>
</dbReference>
<comment type="function">
    <text evidence="4">Exhibits S-adenosyl-L-methionine-dependent methyltransferase activity.</text>
</comment>
<keyword evidence="2 4" id="KW-0489">Methyltransferase</keyword>
<dbReference type="AlphaFoldDB" id="A0A5K7Z119"/>
<proteinExistence type="inferred from homology"/>
<dbReference type="PANTHER" id="PTHR43619:SF2">
    <property type="entry name" value="S-ADENOSYL-L-METHIONINE-DEPENDENT METHYLTRANSFERASES SUPERFAMILY PROTEIN"/>
    <property type="match status" value="1"/>
</dbReference>
<dbReference type="Proteomes" id="UP000427769">
    <property type="component" value="Chromosome"/>
</dbReference>
<dbReference type="InterPro" id="IPR007213">
    <property type="entry name" value="Ppm1/Ppm2/Tcmp"/>
</dbReference>
<dbReference type="RefSeq" id="WP_155302998.1">
    <property type="nucleotide sequence ID" value="NZ_AP021875.1"/>
</dbReference>
<reference evidence="5 6" key="1">
    <citation type="submission" date="2019-11" db="EMBL/GenBank/DDBJ databases">
        <title>Comparative genomics of hydrocarbon-degrading Desulfosarcina strains.</title>
        <authorList>
            <person name="Watanabe M."/>
            <person name="Kojima H."/>
            <person name="Fukui M."/>
        </authorList>
    </citation>
    <scope>NUCLEOTIDE SEQUENCE [LARGE SCALE GENOMIC DNA]</scope>
    <source>
        <strain evidence="5 6">PP31</strain>
    </source>
</reference>